<reference evidence="2 3" key="1">
    <citation type="submission" date="2019-12" db="EMBL/GenBank/DDBJ databases">
        <authorList>
            <person name="Li J."/>
        </authorList>
    </citation>
    <scope>NUCLEOTIDE SEQUENCE [LARGE SCALE GENOMIC DNA]</scope>
    <source>
        <strain evidence="2 3">HL2-2</strain>
    </source>
</reference>
<evidence type="ECO:0000313" key="2">
    <source>
        <dbReference type="EMBL" id="MUU79639.1"/>
    </source>
</evidence>
<feature type="signal peptide" evidence="1">
    <location>
        <begin position="1"/>
        <end position="22"/>
    </location>
</feature>
<dbReference type="EMBL" id="WOWS01000007">
    <property type="protein sequence ID" value="MUU79639.1"/>
    <property type="molecule type" value="Genomic_DNA"/>
</dbReference>
<keyword evidence="1" id="KW-0732">Signal</keyword>
<proteinExistence type="predicted"/>
<feature type="chain" id="PRO_5026954680" evidence="1">
    <location>
        <begin position="23"/>
        <end position="299"/>
    </location>
</feature>
<dbReference type="RefSeq" id="WP_157364700.1">
    <property type="nucleotide sequence ID" value="NZ_WOWS01000007.1"/>
</dbReference>
<evidence type="ECO:0000313" key="3">
    <source>
        <dbReference type="Proteomes" id="UP000478208"/>
    </source>
</evidence>
<evidence type="ECO:0000256" key="1">
    <source>
        <dbReference type="SAM" id="SignalP"/>
    </source>
</evidence>
<sequence>MKNLFIKTAFFLLMVNVSFSQAWMTNLEIAQSLASVENKMILMVWEETTYYQYPVLVNDDNGNVVFINNLFEDEEISPLIWKNFIPVIVSEYQYADLYEKIKGKRSQRYIDKFNDDSIKILDINGNILNVNDTSEDYENISIFIQKYALNTEYIEAELQGYRQKQDFYSAYYLASKYLDYAMYMKDDVRADIIRLSKIYLEEAETYVESSKEENKLSLRQRVDLLGIQQSLIAKRPKKVLRQLKRMDAENVETNNQSFAALLYYTAYKILKDETNAAVWQSKISSVNLKKAQMIINLNN</sequence>
<gene>
    <name evidence="2" type="ORF">GN138_14400</name>
</gene>
<protein>
    <submittedName>
        <fullName evidence="2">Uncharacterized protein</fullName>
    </submittedName>
</protein>
<accession>A0A6L6UCE7</accession>
<comment type="caution">
    <text evidence="2">The sequence shown here is derived from an EMBL/GenBank/DDBJ whole genome shotgun (WGS) entry which is preliminary data.</text>
</comment>
<organism evidence="2 3">
    <name type="scientific">Winogradskyella endarachnes</name>
    <dbReference type="NCBI Taxonomy" id="2681965"/>
    <lineage>
        <taxon>Bacteria</taxon>
        <taxon>Pseudomonadati</taxon>
        <taxon>Bacteroidota</taxon>
        <taxon>Flavobacteriia</taxon>
        <taxon>Flavobacteriales</taxon>
        <taxon>Flavobacteriaceae</taxon>
        <taxon>Winogradskyella</taxon>
    </lineage>
</organism>
<name>A0A6L6UCE7_9FLAO</name>
<keyword evidence="3" id="KW-1185">Reference proteome</keyword>
<dbReference type="Proteomes" id="UP000478208">
    <property type="component" value="Unassembled WGS sequence"/>
</dbReference>
<dbReference type="AlphaFoldDB" id="A0A6L6UCE7"/>